<evidence type="ECO:0000256" key="8">
    <source>
        <dbReference type="SAM" id="MobiDB-lite"/>
    </source>
</evidence>
<evidence type="ECO:0000256" key="4">
    <source>
        <dbReference type="ARBA" id="ARBA00022475"/>
    </source>
</evidence>
<evidence type="ECO:0000256" key="5">
    <source>
        <dbReference type="ARBA" id="ARBA00022741"/>
    </source>
</evidence>
<keyword evidence="3" id="KW-0813">Transport</keyword>
<dbReference type="Pfam" id="PF00005">
    <property type="entry name" value="ABC_tran"/>
    <property type="match status" value="1"/>
</dbReference>
<protein>
    <submittedName>
        <fullName evidence="10">ATP-binding cassette domain-containing protein</fullName>
    </submittedName>
</protein>
<feature type="compositionally biased region" description="Low complexity" evidence="8">
    <location>
        <begin position="331"/>
        <end position="340"/>
    </location>
</feature>
<sequence length="357" mass="37661">MALLQIEDLSVRFATHDGEVRAVDGVSLSVAPGETLGIVGESGSGKSQLAFAVMGLLARNGRATGRIGFDGQQILNAPPRVLNRIRAEKIAMIFQDPMTSLNPYMRVADQMAEVLVLHKGMTRSAAVAESVRMLDLVRIPDAAGRIRLYPHEFSGGMRQRVMIAMALLCRPQLLIADEPTTALDVTVQAQIMALLAELRAEFGMAMILITHDLGVVAGACARVAVMYAGRIRETGPVAPLFAAPAHPYTQGLLHAIPRIDRRDDALAAIPGAPPDMTSPPPGCAFAPRCAYRRAGCEDRDPPLEGFAPDRARACIAPLGDIAAGRVTAPDARAQGPAAAGTDGGHHACEDADGQTAS</sequence>
<dbReference type="PROSITE" id="PS00211">
    <property type="entry name" value="ABC_TRANSPORTER_1"/>
    <property type="match status" value="1"/>
</dbReference>
<dbReference type="NCBIfam" id="TIGR01727">
    <property type="entry name" value="oligo_HPY"/>
    <property type="match status" value="1"/>
</dbReference>
<dbReference type="PANTHER" id="PTHR43297:SF7">
    <property type="entry name" value="D,D-DIPEPTIDE TRANSPORT ATP-BINDING PROTEIN DDPD-RELATED"/>
    <property type="match status" value="1"/>
</dbReference>
<reference evidence="10 11" key="1">
    <citation type="submission" date="2023-08" db="EMBL/GenBank/DDBJ databases">
        <authorList>
            <person name="Park J.-S."/>
        </authorList>
    </citation>
    <scope>NUCLEOTIDE SEQUENCE [LARGE SCALE GENOMIC DNA]</scope>
    <source>
        <strain evidence="10 11">2205BS29-5</strain>
    </source>
</reference>
<keyword evidence="5" id="KW-0547">Nucleotide-binding</keyword>
<dbReference type="InterPro" id="IPR027417">
    <property type="entry name" value="P-loop_NTPase"/>
</dbReference>
<evidence type="ECO:0000259" key="9">
    <source>
        <dbReference type="PROSITE" id="PS50893"/>
    </source>
</evidence>
<name>A0ABT9JGM8_9RHOB</name>
<comment type="similarity">
    <text evidence="2">Belongs to the ABC transporter superfamily.</text>
</comment>
<keyword evidence="4" id="KW-1003">Cell membrane</keyword>
<dbReference type="EMBL" id="JAVAMQ010000027">
    <property type="protein sequence ID" value="MDP5308962.1"/>
    <property type="molecule type" value="Genomic_DNA"/>
</dbReference>
<dbReference type="Proteomes" id="UP001224997">
    <property type="component" value="Unassembled WGS sequence"/>
</dbReference>
<comment type="subcellular location">
    <subcellularLocation>
        <location evidence="1">Cell inner membrane</location>
        <topology evidence="1">Peripheral membrane protein</topology>
    </subcellularLocation>
</comment>
<evidence type="ECO:0000256" key="6">
    <source>
        <dbReference type="ARBA" id="ARBA00022840"/>
    </source>
</evidence>
<feature type="domain" description="ABC transporter" evidence="9">
    <location>
        <begin position="4"/>
        <end position="253"/>
    </location>
</feature>
<gene>
    <name evidence="10" type="ORF">Q5Y72_17930</name>
</gene>
<feature type="region of interest" description="Disordered" evidence="8">
    <location>
        <begin position="331"/>
        <end position="357"/>
    </location>
</feature>
<keyword evidence="7" id="KW-0472">Membrane</keyword>
<keyword evidence="11" id="KW-1185">Reference proteome</keyword>
<keyword evidence="6 10" id="KW-0067">ATP-binding</keyword>
<comment type="caution">
    <text evidence="10">The sequence shown here is derived from an EMBL/GenBank/DDBJ whole genome shotgun (WGS) entry which is preliminary data.</text>
</comment>
<evidence type="ECO:0000256" key="3">
    <source>
        <dbReference type="ARBA" id="ARBA00022448"/>
    </source>
</evidence>
<evidence type="ECO:0000256" key="1">
    <source>
        <dbReference type="ARBA" id="ARBA00004417"/>
    </source>
</evidence>
<dbReference type="InterPro" id="IPR017871">
    <property type="entry name" value="ABC_transporter-like_CS"/>
</dbReference>
<dbReference type="InterPro" id="IPR050388">
    <property type="entry name" value="ABC_Ni/Peptide_Import"/>
</dbReference>
<proteinExistence type="inferred from homology"/>
<evidence type="ECO:0000313" key="11">
    <source>
        <dbReference type="Proteomes" id="UP001224997"/>
    </source>
</evidence>
<accession>A0ABT9JGM8</accession>
<dbReference type="PANTHER" id="PTHR43297">
    <property type="entry name" value="OLIGOPEPTIDE TRANSPORT ATP-BINDING PROTEIN APPD"/>
    <property type="match status" value="1"/>
</dbReference>
<dbReference type="SMART" id="SM00382">
    <property type="entry name" value="AAA"/>
    <property type="match status" value="1"/>
</dbReference>
<evidence type="ECO:0000256" key="7">
    <source>
        <dbReference type="ARBA" id="ARBA00023136"/>
    </source>
</evidence>
<dbReference type="SUPFAM" id="SSF52540">
    <property type="entry name" value="P-loop containing nucleoside triphosphate hydrolases"/>
    <property type="match status" value="1"/>
</dbReference>
<dbReference type="InterPro" id="IPR003593">
    <property type="entry name" value="AAA+_ATPase"/>
</dbReference>
<dbReference type="GO" id="GO:0005524">
    <property type="term" value="F:ATP binding"/>
    <property type="evidence" value="ECO:0007669"/>
    <property type="project" value="UniProtKB-KW"/>
</dbReference>
<organism evidence="10 11">
    <name type="scientific">Paracoccus spongiarum</name>
    <dbReference type="NCBI Taxonomy" id="3064387"/>
    <lineage>
        <taxon>Bacteria</taxon>
        <taxon>Pseudomonadati</taxon>
        <taxon>Pseudomonadota</taxon>
        <taxon>Alphaproteobacteria</taxon>
        <taxon>Rhodobacterales</taxon>
        <taxon>Paracoccaceae</taxon>
        <taxon>Paracoccus</taxon>
    </lineage>
</organism>
<dbReference type="PROSITE" id="PS50893">
    <property type="entry name" value="ABC_TRANSPORTER_2"/>
    <property type="match status" value="1"/>
</dbReference>
<dbReference type="CDD" id="cd03257">
    <property type="entry name" value="ABC_NikE_OppD_transporters"/>
    <property type="match status" value="1"/>
</dbReference>
<dbReference type="Gene3D" id="3.40.50.300">
    <property type="entry name" value="P-loop containing nucleotide triphosphate hydrolases"/>
    <property type="match status" value="1"/>
</dbReference>
<dbReference type="InterPro" id="IPR003439">
    <property type="entry name" value="ABC_transporter-like_ATP-bd"/>
</dbReference>
<dbReference type="RefSeq" id="WP_305964794.1">
    <property type="nucleotide sequence ID" value="NZ_JAVAMQ010000027.1"/>
</dbReference>
<dbReference type="InterPro" id="IPR013563">
    <property type="entry name" value="Oligopep_ABC_C"/>
</dbReference>
<evidence type="ECO:0000313" key="10">
    <source>
        <dbReference type="EMBL" id="MDP5308962.1"/>
    </source>
</evidence>
<evidence type="ECO:0000256" key="2">
    <source>
        <dbReference type="ARBA" id="ARBA00005417"/>
    </source>
</evidence>
<dbReference type="Pfam" id="PF08352">
    <property type="entry name" value="oligo_HPY"/>
    <property type="match status" value="1"/>
</dbReference>